<keyword evidence="7" id="KW-1185">Reference proteome</keyword>
<dbReference type="Gene3D" id="6.10.250.980">
    <property type="match status" value="1"/>
</dbReference>
<feature type="domain" description="Orange" evidence="5">
    <location>
        <begin position="1"/>
        <end position="26"/>
    </location>
</feature>
<protein>
    <recommendedName>
        <fullName evidence="5">Orange domain-containing protein</fullName>
    </recommendedName>
</protein>
<dbReference type="Pfam" id="PF07527">
    <property type="entry name" value="Hairy_orange"/>
    <property type="match status" value="1"/>
</dbReference>
<dbReference type="SMART" id="SM00511">
    <property type="entry name" value="ORANGE"/>
    <property type="match status" value="1"/>
</dbReference>
<dbReference type="InterPro" id="IPR003650">
    <property type="entry name" value="Orange_dom"/>
</dbReference>
<dbReference type="Proteomes" id="UP001476798">
    <property type="component" value="Unassembled WGS sequence"/>
</dbReference>
<keyword evidence="4" id="KW-0539">Nucleus</keyword>
<dbReference type="PANTHER" id="PTHR10985">
    <property type="entry name" value="BASIC HELIX-LOOP-HELIX TRANSCRIPTION FACTOR, HES-RELATED"/>
    <property type="match status" value="1"/>
</dbReference>
<keyword evidence="2" id="KW-0805">Transcription regulation</keyword>
<evidence type="ECO:0000256" key="1">
    <source>
        <dbReference type="ARBA" id="ARBA00004123"/>
    </source>
</evidence>
<dbReference type="InterPro" id="IPR050370">
    <property type="entry name" value="HES_HEY"/>
</dbReference>
<evidence type="ECO:0000256" key="4">
    <source>
        <dbReference type="ARBA" id="ARBA00023242"/>
    </source>
</evidence>
<accession>A0ABV0NKU7</accession>
<evidence type="ECO:0000313" key="6">
    <source>
        <dbReference type="EMBL" id="MEQ2170832.1"/>
    </source>
</evidence>
<evidence type="ECO:0000259" key="5">
    <source>
        <dbReference type="PROSITE" id="PS51054"/>
    </source>
</evidence>
<evidence type="ECO:0000256" key="2">
    <source>
        <dbReference type="ARBA" id="ARBA00023015"/>
    </source>
</evidence>
<reference evidence="6 7" key="1">
    <citation type="submission" date="2021-06" db="EMBL/GenBank/DDBJ databases">
        <authorList>
            <person name="Palmer J.M."/>
        </authorList>
    </citation>
    <scope>NUCLEOTIDE SEQUENCE [LARGE SCALE GENOMIC DNA]</scope>
    <source>
        <strain evidence="6 7">GA_2019</strain>
        <tissue evidence="6">Muscle</tissue>
    </source>
</reference>
<sequence length="244" mass="26050">MNEVTRFLSTCEGVNAEVRTRLLGHLASCMTQINAMNYPSQHQHQHQLPSAAGSTHPSFAQSMVQIPSSSPQVLPMNPASCKGGSPPASLPSDATKVYGGFQIVPATDGQFAFLIPNAAFAPNGPVIPVYANNVSTPVPVPAALGLQLFGLSLKTSCPQPLGPQLDMGRLGGTWCDLDNTQLLSLPTLPRRLLTAFLPPHPNPIDIFSGCFPPPESSFTRLSNYPVQWPSCWSDRTHVTTRPGG</sequence>
<comment type="caution">
    <text evidence="6">The sequence shown here is derived from an EMBL/GenBank/DDBJ whole genome shotgun (WGS) entry which is preliminary data.</text>
</comment>
<dbReference type="SUPFAM" id="SSF158457">
    <property type="entry name" value="Orange domain-like"/>
    <property type="match status" value="1"/>
</dbReference>
<keyword evidence="3" id="KW-0804">Transcription</keyword>
<evidence type="ECO:0000256" key="3">
    <source>
        <dbReference type="ARBA" id="ARBA00023163"/>
    </source>
</evidence>
<dbReference type="PROSITE" id="PS51054">
    <property type="entry name" value="ORANGE"/>
    <property type="match status" value="1"/>
</dbReference>
<gene>
    <name evidence="6" type="ORF">GOODEAATRI_004323</name>
</gene>
<proteinExistence type="predicted"/>
<organism evidence="6 7">
    <name type="scientific">Goodea atripinnis</name>
    <dbReference type="NCBI Taxonomy" id="208336"/>
    <lineage>
        <taxon>Eukaryota</taxon>
        <taxon>Metazoa</taxon>
        <taxon>Chordata</taxon>
        <taxon>Craniata</taxon>
        <taxon>Vertebrata</taxon>
        <taxon>Euteleostomi</taxon>
        <taxon>Actinopterygii</taxon>
        <taxon>Neopterygii</taxon>
        <taxon>Teleostei</taxon>
        <taxon>Neoteleostei</taxon>
        <taxon>Acanthomorphata</taxon>
        <taxon>Ovalentaria</taxon>
        <taxon>Atherinomorphae</taxon>
        <taxon>Cyprinodontiformes</taxon>
        <taxon>Goodeidae</taxon>
        <taxon>Goodea</taxon>
    </lineage>
</organism>
<name>A0ABV0NKU7_9TELE</name>
<evidence type="ECO:0000313" key="7">
    <source>
        <dbReference type="Proteomes" id="UP001476798"/>
    </source>
</evidence>
<dbReference type="EMBL" id="JAHRIO010040161">
    <property type="protein sequence ID" value="MEQ2170832.1"/>
    <property type="molecule type" value="Genomic_DNA"/>
</dbReference>
<comment type="subcellular location">
    <subcellularLocation>
        <location evidence="1">Nucleus</location>
    </subcellularLocation>
</comment>